<comment type="caution">
    <text evidence="5">The sequence shown here is derived from an EMBL/GenBank/DDBJ whole genome shotgun (WGS) entry which is preliminary data.</text>
</comment>
<organism evidence="5">
    <name type="scientific">mine drainage metagenome</name>
    <dbReference type="NCBI Taxonomy" id="410659"/>
    <lineage>
        <taxon>unclassified sequences</taxon>
        <taxon>metagenomes</taxon>
        <taxon>ecological metagenomes</taxon>
    </lineage>
</organism>
<comment type="similarity">
    <text evidence="1">Belongs to the ATP-dependent AMP-binding enzyme family.</text>
</comment>
<dbReference type="Gene3D" id="1.10.1200.10">
    <property type="entry name" value="ACP-like"/>
    <property type="match status" value="1"/>
</dbReference>
<dbReference type="AlphaFoldDB" id="A0A1J5R6U0"/>
<dbReference type="PANTHER" id="PTHR22754">
    <property type="entry name" value="DISCO-INTERACTING PROTEIN 2 DIP2 -RELATED"/>
    <property type="match status" value="1"/>
</dbReference>
<dbReference type="CDD" id="cd05931">
    <property type="entry name" value="FAAL"/>
    <property type="match status" value="1"/>
</dbReference>
<protein>
    <submittedName>
        <fullName evidence="5">Putative fatty-acid--CoA ligase fadD21</fullName>
        <ecNumber evidence="5">6.2.1.-</ecNumber>
    </submittedName>
</protein>
<evidence type="ECO:0000259" key="4">
    <source>
        <dbReference type="PROSITE" id="PS50075"/>
    </source>
</evidence>
<dbReference type="Pfam" id="PF01553">
    <property type="entry name" value="Acyltransferase"/>
    <property type="match status" value="1"/>
</dbReference>
<keyword evidence="3" id="KW-1133">Transmembrane helix</keyword>
<reference evidence="5" key="1">
    <citation type="submission" date="2016-10" db="EMBL/GenBank/DDBJ databases">
        <title>Sequence of Gallionella enrichment culture.</title>
        <authorList>
            <person name="Poehlein A."/>
            <person name="Muehling M."/>
            <person name="Daniel R."/>
        </authorList>
    </citation>
    <scope>NUCLEOTIDE SEQUENCE</scope>
</reference>
<evidence type="ECO:0000256" key="1">
    <source>
        <dbReference type="ARBA" id="ARBA00006432"/>
    </source>
</evidence>
<evidence type="ECO:0000256" key="3">
    <source>
        <dbReference type="SAM" id="Phobius"/>
    </source>
</evidence>
<evidence type="ECO:0000256" key="2">
    <source>
        <dbReference type="ARBA" id="ARBA00022598"/>
    </source>
</evidence>
<dbReference type="Gene3D" id="3.30.300.30">
    <property type="match status" value="1"/>
</dbReference>
<dbReference type="Pfam" id="PF00550">
    <property type="entry name" value="PP-binding"/>
    <property type="match status" value="1"/>
</dbReference>
<proteinExistence type="inferred from homology"/>
<dbReference type="Pfam" id="PF00501">
    <property type="entry name" value="AMP-binding"/>
    <property type="match status" value="1"/>
</dbReference>
<dbReference type="GO" id="GO:0006633">
    <property type="term" value="P:fatty acid biosynthetic process"/>
    <property type="evidence" value="ECO:0007669"/>
    <property type="project" value="TreeGrafter"/>
</dbReference>
<dbReference type="GO" id="GO:0016746">
    <property type="term" value="F:acyltransferase activity"/>
    <property type="evidence" value="ECO:0007669"/>
    <property type="project" value="InterPro"/>
</dbReference>
<dbReference type="SUPFAM" id="SSF56801">
    <property type="entry name" value="Acetyl-CoA synthetase-like"/>
    <property type="match status" value="1"/>
</dbReference>
<dbReference type="PROSITE" id="PS50075">
    <property type="entry name" value="CARRIER"/>
    <property type="match status" value="1"/>
</dbReference>
<dbReference type="InterPro" id="IPR020845">
    <property type="entry name" value="AMP-binding_CS"/>
</dbReference>
<dbReference type="InterPro" id="IPR002123">
    <property type="entry name" value="Plipid/glycerol_acylTrfase"/>
</dbReference>
<sequence>MNHTLMPAGALPTAGGGDVPARLLGLVRETYLELNRQSARPVAVDLDTALDRDLGLDSLARVELLMRIERAFGRRLPEALLAQAQTPRDLLAALQSAPDQAAPLARAHSATQEAMQDPADRPVHATTLLEMLDWHVRRHPDRIQLVLLSDMGETPFTYAELLRGARTVAARLQQLGVTPQQTVAIMLPTCADYFFSYFGILLAGAVPVPIYPPTRLSQIEDHVRRHARILANARAQVLITVAEAMPVAHLLEALVPGLRRVITPQHATQGLAAWQPVPVLAGDIAFIQYTSGSTGDPKGVALTHANLLANIRAIGEVLQLTTDDVFVSWLPLYHDMGLIGAWLCSLYTGNRLVVMSPLAFLLRPQDWLWAIHRHHGTHTAAPNFGYELCLRHIREQDIDGLDLSSLRVAANGAEPVGPETVTRFTERFAAHGLQPQAMTPVYGLAESTVALLISRPENMPQVDFVDRAVFEREHRAQPAVYHDPHALRFVACGHPLPGHRVRLVDAAGVEVPDRIEGRLEFQGPSTMAGYYRRPDESRRLMHDGWLDSGDRAYRAEGEIYITGRVKDIIIRGGRNLYPHEIEQAVGELPGVRKGCVVAFGSADPISGTERLVLLAETRESGPQARARLREAVQRRVVDVLGEPADTVVLAPPHTVRKTSSGKLRRAATRELFERGDIGAHSRPVWRQFASLGWNAAALRGRQAAAQAGHMAYAAWFWLVFALVAPPAWLAVALAPDPARAWARARVAARLLLRGTGLKLRVRGLEAVPLQAHIVVANHASDLDALMLLAALPAPHRFVAKRELLRNPAVRIFLQRLGTVFVERFDAQRSVADAHHLTELATRGVSLCVFPEGTFRPEPGLLGFHLGPFETAVQARIAVVPATLQDTRKVLGDGERLPHHHPVQLDFDAPIRAAQAPVEPFTAAVALRDAARAAMSQRLGEKGEGAAVGATP</sequence>
<dbReference type="InterPro" id="IPR036736">
    <property type="entry name" value="ACP-like_sf"/>
</dbReference>
<keyword evidence="3" id="KW-0472">Membrane</keyword>
<dbReference type="InterPro" id="IPR000873">
    <property type="entry name" value="AMP-dep_synth/lig_dom"/>
</dbReference>
<dbReference type="EMBL" id="MLJW01000665">
    <property type="protein sequence ID" value="OIQ83869.1"/>
    <property type="molecule type" value="Genomic_DNA"/>
</dbReference>
<dbReference type="InterPro" id="IPR042099">
    <property type="entry name" value="ANL_N_sf"/>
</dbReference>
<feature type="transmembrane region" description="Helical" evidence="3">
    <location>
        <begin position="714"/>
        <end position="735"/>
    </location>
</feature>
<name>A0A1J5R6U0_9ZZZZ</name>
<accession>A0A1J5R6U0</accession>
<evidence type="ECO:0000313" key="5">
    <source>
        <dbReference type="EMBL" id="OIQ83869.1"/>
    </source>
</evidence>
<dbReference type="InterPro" id="IPR040097">
    <property type="entry name" value="FAAL/FAAC"/>
</dbReference>
<dbReference type="SMART" id="SM00563">
    <property type="entry name" value="PlsC"/>
    <property type="match status" value="1"/>
</dbReference>
<dbReference type="GO" id="GO:0070566">
    <property type="term" value="F:adenylyltransferase activity"/>
    <property type="evidence" value="ECO:0007669"/>
    <property type="project" value="TreeGrafter"/>
</dbReference>
<dbReference type="InterPro" id="IPR009081">
    <property type="entry name" value="PP-bd_ACP"/>
</dbReference>
<dbReference type="SUPFAM" id="SSF69593">
    <property type="entry name" value="Glycerol-3-phosphate (1)-acyltransferase"/>
    <property type="match status" value="1"/>
</dbReference>
<gene>
    <name evidence="5" type="ORF">GALL_343190</name>
</gene>
<dbReference type="CDD" id="cd07989">
    <property type="entry name" value="LPLAT_AGPAT-like"/>
    <property type="match status" value="1"/>
</dbReference>
<dbReference type="GO" id="GO:0016874">
    <property type="term" value="F:ligase activity"/>
    <property type="evidence" value="ECO:0007669"/>
    <property type="project" value="UniProtKB-KW"/>
</dbReference>
<dbReference type="InterPro" id="IPR045851">
    <property type="entry name" value="AMP-bd_C_sf"/>
</dbReference>
<dbReference type="Gene3D" id="3.40.50.12780">
    <property type="entry name" value="N-terminal domain of ligase-like"/>
    <property type="match status" value="1"/>
</dbReference>
<dbReference type="EC" id="6.2.1.-" evidence="5"/>
<dbReference type="PROSITE" id="PS00455">
    <property type="entry name" value="AMP_BINDING"/>
    <property type="match status" value="1"/>
</dbReference>
<dbReference type="SUPFAM" id="SSF47336">
    <property type="entry name" value="ACP-like"/>
    <property type="match status" value="1"/>
</dbReference>
<dbReference type="PANTHER" id="PTHR22754:SF32">
    <property type="entry name" value="DISCO-INTERACTING PROTEIN 2"/>
    <property type="match status" value="1"/>
</dbReference>
<feature type="domain" description="Carrier" evidence="4">
    <location>
        <begin position="17"/>
        <end position="98"/>
    </location>
</feature>
<keyword evidence="3" id="KW-0812">Transmembrane</keyword>
<keyword evidence="2 5" id="KW-0436">Ligase</keyword>
<dbReference type="FunFam" id="3.40.50.12780:FF:000013">
    <property type="entry name" value="Long-chain-fatty-acid--AMP ligase FadD32"/>
    <property type="match status" value="1"/>
</dbReference>
<dbReference type="GO" id="GO:0005886">
    <property type="term" value="C:plasma membrane"/>
    <property type="evidence" value="ECO:0007669"/>
    <property type="project" value="TreeGrafter"/>
</dbReference>